<dbReference type="STRING" id="96561.Dole_2984"/>
<dbReference type="CDD" id="cd09729">
    <property type="entry name" value="Cse1_I-E"/>
    <property type="match status" value="1"/>
</dbReference>
<dbReference type="Pfam" id="PF09481">
    <property type="entry name" value="CRISPR_Cse1"/>
    <property type="match status" value="1"/>
</dbReference>
<dbReference type="eggNOG" id="ENOG502Z880">
    <property type="taxonomic scope" value="Bacteria"/>
</dbReference>
<evidence type="ECO:0000313" key="1">
    <source>
        <dbReference type="EMBL" id="ABW68787.1"/>
    </source>
</evidence>
<keyword evidence="2" id="KW-1185">Reference proteome</keyword>
<proteinExistence type="predicted"/>
<dbReference type="OrthoDB" id="5392377at2"/>
<dbReference type="KEGG" id="dol:Dole_2984"/>
<protein>
    <submittedName>
        <fullName evidence="1">CRISPR-associated protein, Cse1 family</fullName>
    </submittedName>
</protein>
<dbReference type="EMBL" id="CP000859">
    <property type="protein sequence ID" value="ABW68787.1"/>
    <property type="molecule type" value="Genomic_DNA"/>
</dbReference>
<dbReference type="RefSeq" id="WP_012176398.1">
    <property type="nucleotide sequence ID" value="NC_009943.1"/>
</dbReference>
<sequence>MNLLTDKWIPVIRENGPDKIAPWQIVETENPVMEINAPRPDFQGALYQFFIGLLQTCFAPEDEDQWRQYWENMPKPDELKKVFEKNTIKKNFELYNPDGPAFMQDFDLSDGEEKHISFLLIEAPGGKTQKDNLDHFIKRGHVNSLCESCTASALFTLQLNAPAGGQGNRVGLRGGGPLTTLLVPEEANSNLWHKVWLNILNKEDNEEFFSPGPLDDSVLPWLGPTRISDKQGVATTPEDCHALQMYWGMPRRIRLRANEEKGNCDICGHPSNVLYKTYKAKNFGIDYVGAWVHPLTPYRFDTDHQKPPLSLKGQKGGLGYRHWLGLALQDTETGNKAATTVQFYNDERGPTLFNNQSAALWCFGFDMDNMKARCWYDTHFPVLILNKQQKENLIAWAVELIGSARATVKILRDAVKSAWFKRPGDAKGDMSAIDRQFWETTEPGFYKLLDDMAKLPSATRMAPPEIYANWFRMIKESMFDIFEKATLYNSPEEVDLKQIVSAKQSLTKTFYNNSVIKNLKAKAKEEVAQ</sequence>
<dbReference type="HOGENOM" id="CLU_039818_0_0_7"/>
<reference evidence="1 2" key="1">
    <citation type="submission" date="2007-10" db="EMBL/GenBank/DDBJ databases">
        <title>Complete sequence of Desulfococcus oleovorans Hxd3.</title>
        <authorList>
            <consortium name="US DOE Joint Genome Institute"/>
            <person name="Copeland A."/>
            <person name="Lucas S."/>
            <person name="Lapidus A."/>
            <person name="Barry K."/>
            <person name="Glavina del Rio T."/>
            <person name="Dalin E."/>
            <person name="Tice H."/>
            <person name="Pitluck S."/>
            <person name="Kiss H."/>
            <person name="Brettin T."/>
            <person name="Bruce D."/>
            <person name="Detter J.C."/>
            <person name="Han C."/>
            <person name="Schmutz J."/>
            <person name="Larimer F."/>
            <person name="Land M."/>
            <person name="Hauser L."/>
            <person name="Kyrpides N."/>
            <person name="Kim E."/>
            <person name="Wawrik B."/>
            <person name="Richardson P."/>
        </authorList>
    </citation>
    <scope>NUCLEOTIDE SEQUENCE [LARGE SCALE GENOMIC DNA]</scope>
    <source>
        <strain evidence="2">DSM 6200 / JCM 39069 / Hxd3</strain>
    </source>
</reference>
<organism evidence="1 2">
    <name type="scientific">Desulfosudis oleivorans (strain DSM 6200 / JCM 39069 / Hxd3)</name>
    <name type="common">Desulfococcus oleovorans</name>
    <dbReference type="NCBI Taxonomy" id="96561"/>
    <lineage>
        <taxon>Bacteria</taxon>
        <taxon>Pseudomonadati</taxon>
        <taxon>Thermodesulfobacteriota</taxon>
        <taxon>Desulfobacteria</taxon>
        <taxon>Desulfobacterales</taxon>
        <taxon>Desulfosudaceae</taxon>
        <taxon>Desulfosudis</taxon>
    </lineage>
</organism>
<evidence type="ECO:0000313" key="2">
    <source>
        <dbReference type="Proteomes" id="UP000008561"/>
    </source>
</evidence>
<gene>
    <name evidence="1" type="ordered locus">Dole_2984</name>
</gene>
<accession>A8ZZ14</accession>
<dbReference type="AlphaFoldDB" id="A8ZZ14"/>
<dbReference type="InterPro" id="IPR013381">
    <property type="entry name" value="CRISPR-assoc_prot_Cse1"/>
</dbReference>
<dbReference type="Proteomes" id="UP000008561">
    <property type="component" value="Chromosome"/>
</dbReference>
<dbReference type="NCBIfam" id="TIGR02547">
    <property type="entry name" value="casA_cse1"/>
    <property type="match status" value="1"/>
</dbReference>
<name>A8ZZ14_DESOH</name>